<feature type="compositionally biased region" description="Basic and acidic residues" evidence="2">
    <location>
        <begin position="288"/>
        <end position="300"/>
    </location>
</feature>
<dbReference type="Gramene" id="LPERR02G03940.1">
    <property type="protein sequence ID" value="LPERR02G03940.1"/>
    <property type="gene ID" value="LPERR02G03940"/>
</dbReference>
<evidence type="ECO:0000256" key="1">
    <source>
        <dbReference type="ARBA" id="ARBA00005536"/>
    </source>
</evidence>
<name>A0A0D9VCF2_9ORYZ</name>
<evidence type="ECO:0000256" key="2">
    <source>
        <dbReference type="SAM" id="MobiDB-lite"/>
    </source>
</evidence>
<dbReference type="Proteomes" id="UP000032180">
    <property type="component" value="Chromosome 2"/>
</dbReference>
<feature type="compositionally biased region" description="Basic and acidic residues" evidence="2">
    <location>
        <begin position="614"/>
        <end position="639"/>
    </location>
</feature>
<dbReference type="InterPro" id="IPR042277">
    <property type="entry name" value="IST1-like"/>
</dbReference>
<dbReference type="Pfam" id="PF03398">
    <property type="entry name" value="Ist1"/>
    <property type="match status" value="1"/>
</dbReference>
<dbReference type="GO" id="GO:0015031">
    <property type="term" value="P:protein transport"/>
    <property type="evidence" value="ECO:0007669"/>
    <property type="project" value="InterPro"/>
</dbReference>
<feature type="compositionally biased region" description="Acidic residues" evidence="2">
    <location>
        <begin position="541"/>
        <end position="550"/>
    </location>
</feature>
<evidence type="ECO:0000313" key="4">
    <source>
        <dbReference type="Proteomes" id="UP000032180"/>
    </source>
</evidence>
<feature type="compositionally biased region" description="Basic and acidic residues" evidence="2">
    <location>
        <begin position="578"/>
        <end position="605"/>
    </location>
</feature>
<evidence type="ECO:0000313" key="3">
    <source>
        <dbReference type="EnsemblPlants" id="LPERR02G03940.1"/>
    </source>
</evidence>
<dbReference type="Gene3D" id="1.20.1260.60">
    <property type="entry name" value="Vacuolar protein sorting-associated protein Ist1"/>
    <property type="match status" value="1"/>
</dbReference>
<dbReference type="PANTHER" id="PTHR12161">
    <property type="entry name" value="IST1 FAMILY MEMBER"/>
    <property type="match status" value="1"/>
</dbReference>
<feature type="compositionally biased region" description="Polar residues" evidence="2">
    <location>
        <begin position="531"/>
        <end position="540"/>
    </location>
</feature>
<keyword evidence="4" id="KW-1185">Reference proteome</keyword>
<evidence type="ECO:0008006" key="5">
    <source>
        <dbReference type="Google" id="ProtNLM"/>
    </source>
</evidence>
<dbReference type="STRING" id="77586.A0A0D9VCF2"/>
<dbReference type="PANTHER" id="PTHR12161:SF14">
    <property type="entry name" value="REGULATOR OF VPS4 ACTIVITY IN THE MVB PATHWAY PROTEIN"/>
    <property type="match status" value="1"/>
</dbReference>
<feature type="compositionally biased region" description="Basic residues" evidence="2">
    <location>
        <begin position="517"/>
        <end position="530"/>
    </location>
</feature>
<comment type="similarity">
    <text evidence="1">Belongs to the IST1 family.</text>
</comment>
<dbReference type="EnsemblPlants" id="LPERR02G03940.1">
    <property type="protein sequence ID" value="LPERR02G03940.1"/>
    <property type="gene ID" value="LPERR02G03940"/>
</dbReference>
<dbReference type="HOGENOM" id="CLU_016990_1_0_1"/>
<dbReference type="FunFam" id="1.20.1260.60:FF:000002">
    <property type="entry name" value="Vacuolar protein sorting-associated protein IST1"/>
    <property type="match status" value="1"/>
</dbReference>
<proteinExistence type="inferred from homology"/>
<dbReference type="InterPro" id="IPR005061">
    <property type="entry name" value="Ist1"/>
</dbReference>
<feature type="compositionally biased region" description="Basic and acidic residues" evidence="2">
    <location>
        <begin position="250"/>
        <end position="278"/>
    </location>
</feature>
<feature type="region of interest" description="Disordered" evidence="2">
    <location>
        <begin position="199"/>
        <end position="229"/>
    </location>
</feature>
<reference evidence="3" key="3">
    <citation type="submission" date="2015-04" db="UniProtKB">
        <authorList>
            <consortium name="EnsemblPlants"/>
        </authorList>
    </citation>
    <scope>IDENTIFICATION</scope>
</reference>
<organism evidence="3 4">
    <name type="scientific">Leersia perrieri</name>
    <dbReference type="NCBI Taxonomy" id="77586"/>
    <lineage>
        <taxon>Eukaryota</taxon>
        <taxon>Viridiplantae</taxon>
        <taxon>Streptophyta</taxon>
        <taxon>Embryophyta</taxon>
        <taxon>Tracheophyta</taxon>
        <taxon>Spermatophyta</taxon>
        <taxon>Magnoliopsida</taxon>
        <taxon>Liliopsida</taxon>
        <taxon>Poales</taxon>
        <taxon>Poaceae</taxon>
        <taxon>BOP clade</taxon>
        <taxon>Oryzoideae</taxon>
        <taxon>Oryzeae</taxon>
        <taxon>Oryzinae</taxon>
        <taxon>Leersia</taxon>
    </lineage>
</organism>
<dbReference type="AlphaFoldDB" id="A0A0D9VCF2"/>
<feature type="compositionally biased region" description="Basic residues" evidence="2">
    <location>
        <begin position="565"/>
        <end position="574"/>
    </location>
</feature>
<reference evidence="4" key="2">
    <citation type="submission" date="2013-12" db="EMBL/GenBank/DDBJ databases">
        <authorList>
            <person name="Yu Y."/>
            <person name="Lee S."/>
            <person name="de Baynast K."/>
            <person name="Wissotski M."/>
            <person name="Liu L."/>
            <person name="Talag J."/>
            <person name="Goicoechea J."/>
            <person name="Angelova A."/>
            <person name="Jetty R."/>
            <person name="Kudrna D."/>
            <person name="Golser W."/>
            <person name="Rivera L."/>
            <person name="Zhang J."/>
            <person name="Wing R."/>
        </authorList>
    </citation>
    <scope>NUCLEOTIDE SEQUENCE</scope>
</reference>
<accession>A0A0D9VCF2</accession>
<feature type="region of interest" description="Disordered" evidence="2">
    <location>
        <begin position="362"/>
        <end position="679"/>
    </location>
</feature>
<protein>
    <recommendedName>
        <fullName evidence="5">IST1-like protein</fullName>
    </recommendedName>
</protein>
<feature type="compositionally biased region" description="Basic and acidic residues" evidence="2">
    <location>
        <begin position="468"/>
        <end position="485"/>
    </location>
</feature>
<dbReference type="eggNOG" id="KOG2027">
    <property type="taxonomic scope" value="Eukaryota"/>
</dbReference>
<reference evidence="3 4" key="1">
    <citation type="submission" date="2012-08" db="EMBL/GenBank/DDBJ databases">
        <title>Oryza genome evolution.</title>
        <authorList>
            <person name="Wing R.A."/>
        </authorList>
    </citation>
    <scope>NUCLEOTIDE SEQUENCE</scope>
</reference>
<feature type="compositionally biased region" description="Basic and acidic residues" evidence="2">
    <location>
        <begin position="430"/>
        <end position="445"/>
    </location>
</feature>
<feature type="region of interest" description="Disordered" evidence="2">
    <location>
        <begin position="247"/>
        <end position="300"/>
    </location>
</feature>
<sequence length="693" mass="79057">MFDSLLNSKFYNKCKHAIKCTRTRLDLVRRKKQAMVKFMKKDVADLIANRLESHAFGRMEALIIEMNQASCYDMIEQYCEYIVKQLNNLQKQSECPQEALEAVSTLIFATARFPDLPELCDLRHMFMERYGSFVEPFVSSEFVQKLQDKSFTNEEKLQVMQSIAEEFSIPFNVKALEQKIYGIPQNKHDLQNKSSFKRVEAEASARDELNVDRHERKSKVSPEVHERKHEMQIKPKDIHVIPDAIGQLGEKSRKNHSDVPYDMPRSDLKRINDQELKKDNKHSHHRRELISEDKLVPPYAELKEAEKKDVAGRSDGKGHHGHRSCMAGGLDHNWGHADLGLKTLGLEKQGIEPASSLNAKALNKAPPYSKPYKAVNEKSAEEDDSLYNRPQHVAEYGQSAQDKQKMPGKAVNMRPPYVKPSPTNQAVNGYKHDGIGEIGKQRDGLADADTLQPVSVRRKHGKPPTYGDRYDDDERVKNHIPDGQRRHSSRRNGSDDDYDLRGGYRQPLDDDVVNNARHFKRTSERRKHGSKQSGSSSCNDYESEEDETDNAIDFGNLLPRAPSSHWKHRSRSAHPRGGGRDDEERVMDKLLMHYSKKGIDREEHKTRTKSRTSRPRDDQPADGVKERSNRDGAHQHPPERTVSLPSESGNLGAKPKVPARSISMQPDKSRGNVHPSMPDFDELAARISALRKE</sequence>